<organism evidence="8 9">
    <name type="scientific">Tripterygium wilfordii</name>
    <name type="common">Thunder God vine</name>
    <dbReference type="NCBI Taxonomy" id="458696"/>
    <lineage>
        <taxon>Eukaryota</taxon>
        <taxon>Viridiplantae</taxon>
        <taxon>Streptophyta</taxon>
        <taxon>Embryophyta</taxon>
        <taxon>Tracheophyta</taxon>
        <taxon>Spermatophyta</taxon>
        <taxon>Magnoliopsida</taxon>
        <taxon>eudicotyledons</taxon>
        <taxon>Gunneridae</taxon>
        <taxon>Pentapetalae</taxon>
        <taxon>rosids</taxon>
        <taxon>fabids</taxon>
        <taxon>Celastrales</taxon>
        <taxon>Celastraceae</taxon>
        <taxon>Tripterygium</taxon>
    </lineage>
</organism>
<evidence type="ECO:0000256" key="3">
    <source>
        <dbReference type="ARBA" id="ARBA00022801"/>
    </source>
</evidence>
<evidence type="ECO:0000313" key="8">
    <source>
        <dbReference type="EMBL" id="KAF5726049.1"/>
    </source>
</evidence>
<dbReference type="GO" id="GO:0046872">
    <property type="term" value="F:metal ion binding"/>
    <property type="evidence" value="ECO:0007669"/>
    <property type="project" value="UniProtKB-KW"/>
</dbReference>
<dbReference type="EMBL" id="JAAARO010000023">
    <property type="protein sequence ID" value="KAF5726049.1"/>
    <property type="molecule type" value="Genomic_DNA"/>
</dbReference>
<dbReference type="PANTHER" id="PTHR20889:SF19">
    <property type="entry name" value="THIAMINE PHOSPHATE PHOSPHATASE-LIKE PROTEIN"/>
    <property type="match status" value="1"/>
</dbReference>
<dbReference type="NCBIfam" id="TIGR01489">
    <property type="entry name" value="DKMTPPase-SF"/>
    <property type="match status" value="1"/>
</dbReference>
<name>A0A7J7BVY0_TRIWF</name>
<dbReference type="InterPro" id="IPR023214">
    <property type="entry name" value="HAD_sf"/>
</dbReference>
<comment type="cofactor">
    <cofactor evidence="1 7">
        <name>Mg(2+)</name>
        <dbReference type="ChEBI" id="CHEBI:18420"/>
    </cofactor>
</comment>
<feature type="binding site" evidence="6">
    <location>
        <position position="95"/>
    </location>
    <ligand>
        <name>substrate</name>
    </ligand>
</feature>
<keyword evidence="9" id="KW-1185">Reference proteome</keyword>
<feature type="binding site" evidence="7">
    <location>
        <position position="9"/>
    </location>
    <ligand>
        <name>Mg(2+)</name>
        <dbReference type="ChEBI" id="CHEBI:18420"/>
    </ligand>
</feature>
<dbReference type="InterPro" id="IPR006384">
    <property type="entry name" value="HAD_hydro_PyrdxlP_Pase-like"/>
</dbReference>
<keyword evidence="3" id="KW-0378">Hydrolase</keyword>
<dbReference type="InterPro" id="IPR016965">
    <property type="entry name" value="Pase_PHOSPHO-typ"/>
</dbReference>
<dbReference type="GO" id="GO:0016791">
    <property type="term" value="F:phosphatase activity"/>
    <property type="evidence" value="ECO:0007669"/>
    <property type="project" value="InterPro"/>
</dbReference>
<dbReference type="AlphaFoldDB" id="A0A7J7BVY0"/>
<evidence type="ECO:0000256" key="1">
    <source>
        <dbReference type="ARBA" id="ARBA00001946"/>
    </source>
</evidence>
<dbReference type="FunCoup" id="A0A7J7BVY0">
    <property type="interactions" value="1900"/>
</dbReference>
<dbReference type="InterPro" id="IPR036412">
    <property type="entry name" value="HAD-like_sf"/>
</dbReference>
<evidence type="ECO:0000256" key="7">
    <source>
        <dbReference type="PIRSR" id="PIRSR031051-3"/>
    </source>
</evidence>
<keyword evidence="4 7" id="KW-0460">Magnesium</keyword>
<reference evidence="8 9" key="1">
    <citation type="journal article" date="2020" name="Nat. Commun.">
        <title>Genome of Tripterygium wilfordii and identification of cytochrome P450 involved in triptolide biosynthesis.</title>
        <authorList>
            <person name="Tu L."/>
            <person name="Su P."/>
            <person name="Zhang Z."/>
            <person name="Gao L."/>
            <person name="Wang J."/>
            <person name="Hu T."/>
            <person name="Zhou J."/>
            <person name="Zhang Y."/>
            <person name="Zhao Y."/>
            <person name="Liu Y."/>
            <person name="Song Y."/>
            <person name="Tong Y."/>
            <person name="Lu Y."/>
            <person name="Yang J."/>
            <person name="Xu C."/>
            <person name="Jia M."/>
            <person name="Peters R.J."/>
            <person name="Huang L."/>
            <person name="Gao W."/>
        </authorList>
    </citation>
    <scope>NUCLEOTIDE SEQUENCE [LARGE SCALE GENOMIC DNA]</scope>
    <source>
        <strain evidence="9">cv. XIE 37</strain>
        <tissue evidence="8">Leaf</tissue>
    </source>
</reference>
<dbReference type="Proteomes" id="UP000593562">
    <property type="component" value="Unassembled WGS sequence"/>
</dbReference>
<evidence type="ECO:0000313" key="9">
    <source>
        <dbReference type="Proteomes" id="UP000593562"/>
    </source>
</evidence>
<feature type="active site" description="Nucleophile" evidence="5">
    <location>
        <position position="9"/>
    </location>
</feature>
<dbReference type="OrthoDB" id="10267182at2759"/>
<sequence length="250" mass="28127">MARIVVLFDFDRTIIDGDSDSWVVTEMGLTPLFDRLLSTLPWNSVMDRMMKELHSQGRTVEDIAMCLKRAPLDPQIISAINSAHALGCDLRVISDANQFFIETILEHHGLLGCFSQISTNPTLVDEEGRLSIQPYHDPRSSPHGCRLCHANMCKGLVFEHIRSRSSFENGKVRYIYLGDGNGDFCPTLKLGESDFVMPRKNYPLNARICSNPALVKAEVHEWSDGEELKKILLHLINTIFGEDNNKTGNP</sequence>
<feature type="binding site" evidence="7">
    <location>
        <position position="11"/>
    </location>
    <ligand>
        <name>Mg(2+)</name>
        <dbReference type="ChEBI" id="CHEBI:18420"/>
    </ligand>
</feature>
<dbReference type="Gene3D" id="3.40.50.1000">
    <property type="entry name" value="HAD superfamily/HAD-like"/>
    <property type="match status" value="1"/>
</dbReference>
<proteinExistence type="predicted"/>
<dbReference type="Pfam" id="PF06888">
    <property type="entry name" value="Put_Phosphatase"/>
    <property type="match status" value="1"/>
</dbReference>
<dbReference type="PIRSF" id="PIRSF031051">
    <property type="entry name" value="PyrdxlP_Pase_PHOSPHO2"/>
    <property type="match status" value="1"/>
</dbReference>
<feature type="binding site" evidence="7">
    <location>
        <position position="179"/>
    </location>
    <ligand>
        <name>Mg(2+)</name>
        <dbReference type="ChEBI" id="CHEBI:18420"/>
    </ligand>
</feature>
<feature type="binding site" evidence="6">
    <location>
        <position position="20"/>
    </location>
    <ligand>
        <name>substrate</name>
    </ligand>
</feature>
<accession>A0A7J7BVY0</accession>
<evidence type="ECO:0000256" key="6">
    <source>
        <dbReference type="PIRSR" id="PIRSR031051-2"/>
    </source>
</evidence>
<evidence type="ECO:0000256" key="4">
    <source>
        <dbReference type="ARBA" id="ARBA00022842"/>
    </source>
</evidence>
<protein>
    <submittedName>
        <fullName evidence="8">Inorganic pyrophosphatase 3</fullName>
    </submittedName>
</protein>
<comment type="caution">
    <text evidence="8">The sequence shown here is derived from an EMBL/GenBank/DDBJ whole genome shotgun (WGS) entry which is preliminary data.</text>
</comment>
<gene>
    <name evidence="8" type="ORF">HS088_TW23G00787</name>
</gene>
<evidence type="ECO:0000256" key="2">
    <source>
        <dbReference type="ARBA" id="ARBA00022723"/>
    </source>
</evidence>
<evidence type="ECO:0000256" key="5">
    <source>
        <dbReference type="PIRSR" id="PIRSR031051-1"/>
    </source>
</evidence>
<dbReference type="PANTHER" id="PTHR20889">
    <property type="entry name" value="PHOSPHATASE, ORPHAN 1, 2"/>
    <property type="match status" value="1"/>
</dbReference>
<keyword evidence="2 7" id="KW-0479">Metal-binding</keyword>
<dbReference type="SUPFAM" id="SSF56784">
    <property type="entry name" value="HAD-like"/>
    <property type="match status" value="1"/>
</dbReference>
<feature type="active site" description="Proton donor" evidence="5">
    <location>
        <position position="11"/>
    </location>
</feature>
<dbReference type="NCBIfam" id="TIGR01488">
    <property type="entry name" value="HAD-SF-IB"/>
    <property type="match status" value="1"/>
</dbReference>
<dbReference type="InParanoid" id="A0A7J7BVY0"/>